<sequence>MKGNTVLSGSEIKFQDREIRLDERHLYLDRSLTQRQAESSPFLFRDLTELLDSGRLQDGNQENPMTVYLAPGVYWIAEPGDERICTAKPGDKLPYEKKVKCQWLFLEGLSQNPMDVVIAADKGQSHGCIGNYTMFHFEGDGLHLKNLTVGNYCNVDLVYPKDQSQNRKKRTSAVTQAQLGDVEGDCFFAENCRFISRLNLYPFCGAKRSLYDRCHFESTDDALNGNAVYLKCDFDFYGGRPLACTQGAGCVFLDCLFRIRGIRAREEADQYFMKGQGTVYLIRCRFVDERDWKEPASKEGRRLSVEWTRYPEASLKCYEYENSFEGVSLCVGTPGKDTVSLKGKDALKAFPIRNLLGGEDGWNPKGQLSPEKEERIPVKLMLDTKEVTLEKGQEAYLEAFEVFFDGTKRKARDVTFRLSGSVAEIRPEGENGCVITGSNHHKTEQRAVLTALTKQGLEAAALIMARPARTQPPAWEQMPWIKYEKGVFRLQYSFRDKEEKDCSLVEWYVRRDGEEILVRESSQGAGDLGYTPVEDDIGGRLLVRVTPKSSSSGYGEPVTAAAQQVITWEQIPKHGHLETDFTAFPKVRQPRLQKGRWINDFYEPAKKEELKEWRKWVRELPSAPWGYGELGNGCKGKGLYPLVQGVKLMYAFRERCSNMRLELVLDPAKTGGQGFGSAGQYLDVCVKLEETLLSGYGLRVMRTARAADAVAAFLVKYEGGIPRPISEKVYTSCFITGCHILLEARGEVLTAELFTESEIPPGKAWERQVRLEGKISPDDRSGFGIFHTGTNGDGGWQNTIMLHRLTVDVTKDG</sequence>
<dbReference type="AlphaFoldDB" id="A0A9D1R4Q3"/>
<accession>A0A9D1R4Q3</accession>
<evidence type="ECO:0000313" key="2">
    <source>
        <dbReference type="Proteomes" id="UP000824265"/>
    </source>
</evidence>
<dbReference type="InterPro" id="IPR012334">
    <property type="entry name" value="Pectin_lyas_fold"/>
</dbReference>
<dbReference type="Proteomes" id="UP000824265">
    <property type="component" value="Unassembled WGS sequence"/>
</dbReference>
<dbReference type="EMBL" id="DXGH01000050">
    <property type="protein sequence ID" value="HIW81636.1"/>
    <property type="molecule type" value="Genomic_DNA"/>
</dbReference>
<name>A0A9D1R4Q3_9FIRM</name>
<protein>
    <submittedName>
        <fullName evidence="1">Uncharacterized protein</fullName>
    </submittedName>
</protein>
<dbReference type="Gene3D" id="2.160.20.10">
    <property type="entry name" value="Single-stranded right-handed beta-helix, Pectin lyase-like"/>
    <property type="match status" value="1"/>
</dbReference>
<reference evidence="1" key="1">
    <citation type="journal article" date="2021" name="PeerJ">
        <title>Extensive microbial diversity within the chicken gut microbiome revealed by metagenomics and culture.</title>
        <authorList>
            <person name="Gilroy R."/>
            <person name="Ravi A."/>
            <person name="Getino M."/>
            <person name="Pursley I."/>
            <person name="Horton D.L."/>
            <person name="Alikhan N.F."/>
            <person name="Baker D."/>
            <person name="Gharbi K."/>
            <person name="Hall N."/>
            <person name="Watson M."/>
            <person name="Adriaenssens E.M."/>
            <person name="Foster-Nyarko E."/>
            <person name="Jarju S."/>
            <person name="Secka A."/>
            <person name="Antonio M."/>
            <person name="Oren A."/>
            <person name="Chaudhuri R.R."/>
            <person name="La Ragione R."/>
            <person name="Hildebrand F."/>
            <person name="Pallen M.J."/>
        </authorList>
    </citation>
    <scope>NUCLEOTIDE SEQUENCE</scope>
    <source>
        <strain evidence="1">CHK195-6426</strain>
    </source>
</reference>
<reference evidence="1" key="2">
    <citation type="submission" date="2021-04" db="EMBL/GenBank/DDBJ databases">
        <authorList>
            <person name="Gilroy R."/>
        </authorList>
    </citation>
    <scope>NUCLEOTIDE SEQUENCE</scope>
    <source>
        <strain evidence="1">CHK195-6426</strain>
    </source>
</reference>
<evidence type="ECO:0000313" key="1">
    <source>
        <dbReference type="EMBL" id="HIW81636.1"/>
    </source>
</evidence>
<gene>
    <name evidence="1" type="ORF">H9742_09005</name>
</gene>
<comment type="caution">
    <text evidence="1">The sequence shown here is derived from an EMBL/GenBank/DDBJ whole genome shotgun (WGS) entry which is preliminary data.</text>
</comment>
<proteinExistence type="predicted"/>
<organism evidence="1 2">
    <name type="scientific">Candidatus Acetatifactor stercoripullorum</name>
    <dbReference type="NCBI Taxonomy" id="2838414"/>
    <lineage>
        <taxon>Bacteria</taxon>
        <taxon>Bacillati</taxon>
        <taxon>Bacillota</taxon>
        <taxon>Clostridia</taxon>
        <taxon>Lachnospirales</taxon>
        <taxon>Lachnospiraceae</taxon>
        <taxon>Acetatifactor</taxon>
    </lineage>
</organism>